<protein>
    <submittedName>
        <fullName evidence="1">Uncharacterized protein</fullName>
    </submittedName>
</protein>
<evidence type="ECO:0000313" key="2">
    <source>
        <dbReference type="Proteomes" id="UP001302429"/>
    </source>
</evidence>
<dbReference type="RefSeq" id="WP_317080384.1">
    <property type="nucleotide sequence ID" value="NZ_CP136594.1"/>
</dbReference>
<evidence type="ECO:0000313" key="1">
    <source>
        <dbReference type="EMBL" id="WOE74152.1"/>
    </source>
</evidence>
<reference evidence="1 2" key="1">
    <citation type="submission" date="2023-10" db="EMBL/GenBank/DDBJ databases">
        <title>Complete genome sequence of a Sphingomonadaceae bacterium.</title>
        <authorList>
            <person name="Yan C."/>
        </authorList>
    </citation>
    <scope>NUCLEOTIDE SEQUENCE [LARGE SCALE GENOMIC DNA]</scope>
    <source>
        <strain evidence="1 2">SCSIO 66989</strain>
    </source>
</reference>
<dbReference type="EMBL" id="CP136594">
    <property type="protein sequence ID" value="WOE74152.1"/>
    <property type="molecule type" value="Genomic_DNA"/>
</dbReference>
<gene>
    <name evidence="1" type="ORF">RB602_09825</name>
</gene>
<organism evidence="1 2">
    <name type="scientific">Alterisphingorhabdus coralli</name>
    <dbReference type="NCBI Taxonomy" id="3071408"/>
    <lineage>
        <taxon>Bacteria</taxon>
        <taxon>Pseudomonadati</taxon>
        <taxon>Pseudomonadota</taxon>
        <taxon>Alphaproteobacteria</taxon>
        <taxon>Sphingomonadales</taxon>
        <taxon>Sphingomonadaceae</taxon>
        <taxon>Alterisphingorhabdus (ex Yan et al. 2024)</taxon>
    </lineage>
</organism>
<dbReference type="AlphaFoldDB" id="A0AA97F6H0"/>
<dbReference type="KEGG" id="acoa:RB602_09825"/>
<dbReference type="Proteomes" id="UP001302429">
    <property type="component" value="Chromosome"/>
</dbReference>
<proteinExistence type="predicted"/>
<sequence length="81" mass="9061">MARSSTRHGEGSDMIGGDARVAMGLRLGLSVLKGHRVCGVYHHFHGQLRAIDFFYDTTRRIVSISQFSFSQRLSSDVILHN</sequence>
<keyword evidence="2" id="KW-1185">Reference proteome</keyword>
<accession>A0AA97F6H0</accession>
<name>A0AA97F6H0_9SPHN</name>